<keyword evidence="5" id="KW-0190">Covalent protein-DNA linkage</keyword>
<evidence type="ECO:0000256" key="2">
    <source>
        <dbReference type="ARBA" id="ARBA00022670"/>
    </source>
</evidence>
<dbReference type="EMBL" id="CZRL01000094">
    <property type="protein sequence ID" value="CUS53137.1"/>
    <property type="molecule type" value="Genomic_DNA"/>
</dbReference>
<sequence length="229" mass="25331">MCGRFERHSALSEFSKVVEGLMAEGIDPLPPSYNIAPSQAALVVRHQTGAHRVDSLTWGLVPGWMKEPGKIRPINARAETIHQKPMFRDAFRYHRCLVLCDGYYEWKKLTNGQKQPYHLGRTDESPFVMAGLWSHNAHAATEGVETFCVITTPASGEAATVHHRMPVILPRAVQTQWLDPSVSKTEQVQELLLTGDTDLSVYPVSTFVNSPANNSVSCAMPFADSSVLS</sequence>
<dbReference type="PANTHER" id="PTHR13604">
    <property type="entry name" value="DC12-RELATED"/>
    <property type="match status" value="1"/>
</dbReference>
<dbReference type="GO" id="GO:0016829">
    <property type="term" value="F:lyase activity"/>
    <property type="evidence" value="ECO:0007669"/>
    <property type="project" value="UniProtKB-KW"/>
</dbReference>
<accession>A0A160TUG0</accession>
<protein>
    <recommendedName>
        <fullName evidence="9">Abasic site processing protein</fullName>
    </recommendedName>
</protein>
<evidence type="ECO:0000256" key="6">
    <source>
        <dbReference type="ARBA" id="ARBA00023125"/>
    </source>
</evidence>
<reference evidence="8" key="1">
    <citation type="submission" date="2015-10" db="EMBL/GenBank/DDBJ databases">
        <authorList>
            <person name="Gilbert D.G."/>
        </authorList>
    </citation>
    <scope>NUCLEOTIDE SEQUENCE</scope>
</reference>
<evidence type="ECO:0008006" key="9">
    <source>
        <dbReference type="Google" id="ProtNLM"/>
    </source>
</evidence>
<name>A0A160TUG0_9ZZZZ</name>
<evidence type="ECO:0000256" key="7">
    <source>
        <dbReference type="ARBA" id="ARBA00023239"/>
    </source>
</evidence>
<comment type="similarity">
    <text evidence="1">Belongs to the SOS response-associated peptidase family.</text>
</comment>
<evidence type="ECO:0000256" key="4">
    <source>
        <dbReference type="ARBA" id="ARBA00022801"/>
    </source>
</evidence>
<dbReference type="InterPro" id="IPR036590">
    <property type="entry name" value="SRAP-like"/>
</dbReference>
<dbReference type="AlphaFoldDB" id="A0A160TUG0"/>
<dbReference type="SUPFAM" id="SSF143081">
    <property type="entry name" value="BB1717-like"/>
    <property type="match status" value="1"/>
</dbReference>
<keyword evidence="2" id="KW-0645">Protease</keyword>
<proteinExistence type="inferred from homology"/>
<evidence type="ECO:0000256" key="5">
    <source>
        <dbReference type="ARBA" id="ARBA00023124"/>
    </source>
</evidence>
<evidence type="ECO:0000256" key="1">
    <source>
        <dbReference type="ARBA" id="ARBA00008136"/>
    </source>
</evidence>
<dbReference type="PANTHER" id="PTHR13604:SF0">
    <property type="entry name" value="ABASIC SITE PROCESSING PROTEIN HMCES"/>
    <property type="match status" value="1"/>
</dbReference>
<keyword evidence="3" id="KW-0227">DNA damage</keyword>
<keyword evidence="7" id="KW-0456">Lyase</keyword>
<dbReference type="Pfam" id="PF02586">
    <property type="entry name" value="SRAP"/>
    <property type="match status" value="1"/>
</dbReference>
<evidence type="ECO:0000256" key="3">
    <source>
        <dbReference type="ARBA" id="ARBA00022763"/>
    </source>
</evidence>
<dbReference type="GO" id="GO:0006508">
    <property type="term" value="P:proteolysis"/>
    <property type="evidence" value="ECO:0007669"/>
    <property type="project" value="UniProtKB-KW"/>
</dbReference>
<gene>
    <name evidence="8" type="ORF">MGWOODY_XGa2769</name>
</gene>
<evidence type="ECO:0000313" key="8">
    <source>
        <dbReference type="EMBL" id="CUS53137.1"/>
    </source>
</evidence>
<dbReference type="GO" id="GO:0106300">
    <property type="term" value="P:protein-DNA covalent cross-linking repair"/>
    <property type="evidence" value="ECO:0007669"/>
    <property type="project" value="InterPro"/>
</dbReference>
<dbReference type="GO" id="GO:0003697">
    <property type="term" value="F:single-stranded DNA binding"/>
    <property type="evidence" value="ECO:0007669"/>
    <property type="project" value="InterPro"/>
</dbReference>
<dbReference type="InterPro" id="IPR003738">
    <property type="entry name" value="SRAP"/>
</dbReference>
<dbReference type="GO" id="GO:0008233">
    <property type="term" value="F:peptidase activity"/>
    <property type="evidence" value="ECO:0007669"/>
    <property type="project" value="UniProtKB-KW"/>
</dbReference>
<keyword evidence="6" id="KW-0238">DNA-binding</keyword>
<organism evidence="8">
    <name type="scientific">hydrothermal vent metagenome</name>
    <dbReference type="NCBI Taxonomy" id="652676"/>
    <lineage>
        <taxon>unclassified sequences</taxon>
        <taxon>metagenomes</taxon>
        <taxon>ecological metagenomes</taxon>
    </lineage>
</organism>
<keyword evidence="4" id="KW-0378">Hydrolase</keyword>
<dbReference type="Gene3D" id="3.90.1680.10">
    <property type="entry name" value="SOS response associated peptidase-like"/>
    <property type="match status" value="1"/>
</dbReference>